<dbReference type="EMBL" id="PIQE01000003">
    <property type="protein sequence ID" value="RUO72137.1"/>
    <property type="molecule type" value="Genomic_DNA"/>
</dbReference>
<evidence type="ECO:0000313" key="9">
    <source>
        <dbReference type="EMBL" id="RUO72137.1"/>
    </source>
</evidence>
<dbReference type="Gene3D" id="1.25.40.80">
    <property type="match status" value="1"/>
</dbReference>
<dbReference type="PROSITE" id="PS00394">
    <property type="entry name" value="DNA_PHOTOLYASES_1_1"/>
    <property type="match status" value="1"/>
</dbReference>
<dbReference type="SUPFAM" id="SSF48173">
    <property type="entry name" value="Cryptochrome/photolyase FAD-binding domain"/>
    <property type="match status" value="1"/>
</dbReference>
<dbReference type="Proteomes" id="UP000287022">
    <property type="component" value="Unassembled WGS sequence"/>
</dbReference>
<dbReference type="InterPro" id="IPR036155">
    <property type="entry name" value="Crypto/Photolyase_N_sf"/>
</dbReference>
<evidence type="ECO:0000313" key="10">
    <source>
        <dbReference type="Proteomes" id="UP000287022"/>
    </source>
</evidence>
<dbReference type="GO" id="GO:0003904">
    <property type="term" value="F:deoxyribodipyrimidine photo-lyase activity"/>
    <property type="evidence" value="ECO:0007669"/>
    <property type="project" value="TreeGrafter"/>
</dbReference>
<dbReference type="Pfam" id="PF00875">
    <property type="entry name" value="DNA_photolyase"/>
    <property type="match status" value="1"/>
</dbReference>
<dbReference type="PANTHER" id="PTHR11455:SF9">
    <property type="entry name" value="CRYPTOCHROME CIRCADIAN CLOCK 5 ISOFORM X1"/>
    <property type="match status" value="1"/>
</dbReference>
<organism evidence="9 10">
    <name type="scientific">Pseudidiomarina sediminum</name>
    <dbReference type="NCBI Taxonomy" id="431675"/>
    <lineage>
        <taxon>Bacteria</taxon>
        <taxon>Pseudomonadati</taxon>
        <taxon>Pseudomonadota</taxon>
        <taxon>Gammaproteobacteria</taxon>
        <taxon>Alteromonadales</taxon>
        <taxon>Idiomarinaceae</taxon>
        <taxon>Pseudidiomarina</taxon>
    </lineage>
</organism>
<comment type="caution">
    <text evidence="9">The sequence shown here is derived from an EMBL/GenBank/DDBJ whole genome shotgun (WGS) entry which is preliminary data.</text>
</comment>
<dbReference type="InterPro" id="IPR018394">
    <property type="entry name" value="DNA_photolyase_1_CS_C"/>
</dbReference>
<dbReference type="PANTHER" id="PTHR11455">
    <property type="entry name" value="CRYPTOCHROME"/>
    <property type="match status" value="1"/>
</dbReference>
<proteinExistence type="inferred from homology"/>
<sequence>MTETPLAIVWLKRDLRLRDHLPLQQAIASGHRVLLLYCFEPSLCTDPHYDVRHWRFVWQSLTALQHGLSQRVELPLLVRHDEVLSSLQAIQQHSDIAAIYSHEEVGILKTFQRDQQVQRWCQTQGISWHQSPTGAVQRALSHRRDWQHDWQQIMRAPLAQPDWLLARAWLDDWIIPLQQLPPEAFRENDSKMQHGGLFAAHATLKSFFLERGKDYRFAISKPEASRTACSRLSPYLAWGNLSLREVYQRLLRHWSQPGWRMSLRAFVSRLHWHCHFIQKFESEHQMEWQAVNHGYHNFPYRDDPQVADDLQAWQHGQTGVPLVDACMRCLAQTGYVNFRMRAMLVSFLCHHLLIDWRLGVHHLARLFLDFEPGIHYPQFQMQAGVTGTNTIRIYNPVKQSQEHDPNGDFIRQWCPELKQLPAPLIHEPWQLSAMEYQLYDCRLGEDYPHPLVDLAASGKRARDLLWGWRKQAEVKRDGERILNRHVQRRNKRVTRN</sequence>
<name>A0A432Z2P1_9GAMM</name>
<comment type="cofactor">
    <cofactor evidence="1">
        <name>(6R)-5,10-methylene-5,6,7,8-tetrahydrofolate</name>
        <dbReference type="ChEBI" id="CHEBI:15636"/>
    </cofactor>
</comment>
<accession>A0A432Z2P1</accession>
<evidence type="ECO:0000256" key="3">
    <source>
        <dbReference type="ARBA" id="ARBA00022630"/>
    </source>
</evidence>
<keyword evidence="4 6" id="KW-0274">FAD</keyword>
<comment type="similarity">
    <text evidence="7">Belongs to the DNA photolyase family.</text>
</comment>
<dbReference type="Gene3D" id="1.10.579.10">
    <property type="entry name" value="DNA Cyclobutane Dipyrimidine Photolyase, subunit A, domain 3"/>
    <property type="match status" value="1"/>
</dbReference>
<feature type="domain" description="Photolyase/cryptochrome alpha/beta" evidence="8">
    <location>
        <begin position="5"/>
        <end position="136"/>
    </location>
</feature>
<dbReference type="Gene3D" id="3.40.50.620">
    <property type="entry name" value="HUPs"/>
    <property type="match status" value="1"/>
</dbReference>
<dbReference type="PRINTS" id="PR00147">
    <property type="entry name" value="DNAPHOTLYASE"/>
</dbReference>
<keyword evidence="3 6" id="KW-0285">Flavoprotein</keyword>
<dbReference type="GO" id="GO:0009416">
    <property type="term" value="P:response to light stimulus"/>
    <property type="evidence" value="ECO:0007669"/>
    <property type="project" value="TreeGrafter"/>
</dbReference>
<dbReference type="GO" id="GO:0003677">
    <property type="term" value="F:DNA binding"/>
    <property type="evidence" value="ECO:0007669"/>
    <property type="project" value="TreeGrafter"/>
</dbReference>
<evidence type="ECO:0000256" key="1">
    <source>
        <dbReference type="ARBA" id="ARBA00001932"/>
    </source>
</evidence>
<reference evidence="10" key="1">
    <citation type="journal article" date="2018" name="Front. Microbiol.">
        <title>Genome-Based Analysis Reveals the Taxonomy and Diversity of the Family Idiomarinaceae.</title>
        <authorList>
            <person name="Liu Y."/>
            <person name="Lai Q."/>
            <person name="Shao Z."/>
        </authorList>
    </citation>
    <scope>NUCLEOTIDE SEQUENCE [LARGE SCALE GENOMIC DNA]</scope>
    <source>
        <strain evidence="10">c121</strain>
    </source>
</reference>
<dbReference type="GO" id="GO:0006950">
    <property type="term" value="P:response to stress"/>
    <property type="evidence" value="ECO:0007669"/>
    <property type="project" value="UniProtKB-ARBA"/>
</dbReference>
<feature type="binding site" evidence="6">
    <location>
        <position position="215"/>
    </location>
    <ligand>
        <name>FAD</name>
        <dbReference type="ChEBI" id="CHEBI:57692"/>
    </ligand>
</feature>
<dbReference type="GO" id="GO:0006139">
    <property type="term" value="P:nucleobase-containing compound metabolic process"/>
    <property type="evidence" value="ECO:0007669"/>
    <property type="project" value="UniProtKB-ARBA"/>
</dbReference>
<dbReference type="STRING" id="1122124.GCA_000423165_01906"/>
<keyword evidence="5 7" id="KW-0157">Chromophore</keyword>
<dbReference type="InterPro" id="IPR036134">
    <property type="entry name" value="Crypto/Photolyase_FAD-like_sf"/>
</dbReference>
<evidence type="ECO:0000256" key="7">
    <source>
        <dbReference type="RuleBase" id="RU004182"/>
    </source>
</evidence>
<gene>
    <name evidence="9" type="ORF">CWI80_10070</name>
</gene>
<comment type="similarity">
    <text evidence="2">Belongs to the DNA photolyase class-1 family.</text>
</comment>
<evidence type="ECO:0000256" key="2">
    <source>
        <dbReference type="ARBA" id="ARBA00005862"/>
    </source>
</evidence>
<evidence type="ECO:0000259" key="8">
    <source>
        <dbReference type="PROSITE" id="PS51645"/>
    </source>
</evidence>
<dbReference type="SUPFAM" id="SSF52425">
    <property type="entry name" value="Cryptochrome/photolyase, N-terminal domain"/>
    <property type="match status" value="1"/>
</dbReference>
<dbReference type="PROSITE" id="PS51645">
    <property type="entry name" value="PHR_CRY_ALPHA_BETA"/>
    <property type="match status" value="1"/>
</dbReference>
<keyword evidence="10" id="KW-1185">Reference proteome</keyword>
<dbReference type="InterPro" id="IPR014729">
    <property type="entry name" value="Rossmann-like_a/b/a_fold"/>
</dbReference>
<keyword evidence="9" id="KW-0456">Lyase</keyword>
<evidence type="ECO:0000256" key="6">
    <source>
        <dbReference type="PIRSR" id="PIRSR602081-1"/>
    </source>
</evidence>
<protein>
    <submittedName>
        <fullName evidence="9">Deoxyribodipyrimidine photo-lyase</fullName>
    </submittedName>
</protein>
<feature type="binding site" evidence="6">
    <location>
        <position position="266"/>
    </location>
    <ligand>
        <name>FAD</name>
        <dbReference type="ChEBI" id="CHEBI:57692"/>
    </ligand>
</feature>
<evidence type="ECO:0000256" key="4">
    <source>
        <dbReference type="ARBA" id="ARBA00022827"/>
    </source>
</evidence>
<dbReference type="InterPro" id="IPR006050">
    <property type="entry name" value="DNA_photolyase_N"/>
</dbReference>
<evidence type="ECO:0000256" key="5">
    <source>
        <dbReference type="ARBA" id="ARBA00022991"/>
    </source>
</evidence>
<dbReference type="RefSeq" id="WP_026860634.1">
    <property type="nucleotide sequence ID" value="NZ_PIQE01000003.1"/>
</dbReference>
<comment type="cofactor">
    <cofactor evidence="6">
        <name>FAD</name>
        <dbReference type="ChEBI" id="CHEBI:57692"/>
    </cofactor>
    <text evidence="6">Binds 1 FAD per subunit.</text>
</comment>
<dbReference type="InterPro" id="IPR005101">
    <property type="entry name" value="Cryptochr/Photolyase_FAD-bd"/>
</dbReference>
<dbReference type="AlphaFoldDB" id="A0A432Z2P1"/>
<dbReference type="InterPro" id="IPR002081">
    <property type="entry name" value="Cryptochrome/DNA_photolyase_1"/>
</dbReference>
<dbReference type="Pfam" id="PF03441">
    <property type="entry name" value="FAD_binding_7"/>
    <property type="match status" value="1"/>
</dbReference>
<dbReference type="GO" id="GO:0071949">
    <property type="term" value="F:FAD binding"/>
    <property type="evidence" value="ECO:0007669"/>
    <property type="project" value="TreeGrafter"/>
</dbReference>